<name>A0A222EBJ4_9RHOB</name>
<protein>
    <submittedName>
        <fullName evidence="1">Uncharacterized protein</fullName>
    </submittedName>
</protein>
<dbReference type="EMBL" id="CP022542">
    <property type="protein sequence ID" value="ASP23557.1"/>
    <property type="molecule type" value="Genomic_DNA"/>
</dbReference>
<gene>
    <name evidence="1" type="ORF">ANTHELSMS3_04659</name>
</gene>
<dbReference type="RefSeq" id="WP_094037630.1">
    <property type="nucleotide sequence ID" value="NZ_CP022542.1"/>
</dbReference>
<reference evidence="1 2" key="1">
    <citation type="submission" date="2017-07" db="EMBL/GenBank/DDBJ databases">
        <title>Genome Sequence of Antarctobacter heliothermus Strain SMS3 Isolated from a culture of the Diatom Skeletonema marinoi.</title>
        <authorList>
            <person name="Topel M."/>
            <person name="Pinder M.I.M."/>
            <person name="Johansson O.N."/>
            <person name="Kourtchenko O."/>
            <person name="Godhe A."/>
            <person name="Clarke A.K."/>
        </authorList>
    </citation>
    <scope>NUCLEOTIDE SEQUENCE [LARGE SCALE GENOMIC DNA]</scope>
    <source>
        <strain evidence="1 2">SMS3</strain>
        <plasmid evidence="2">Plasmid psms3-2</plasmid>
    </source>
</reference>
<keyword evidence="2" id="KW-1185">Reference proteome</keyword>
<organism evidence="1 2">
    <name type="scientific">Antarctobacter heliothermus</name>
    <dbReference type="NCBI Taxonomy" id="74033"/>
    <lineage>
        <taxon>Bacteria</taxon>
        <taxon>Pseudomonadati</taxon>
        <taxon>Pseudomonadota</taxon>
        <taxon>Alphaproteobacteria</taxon>
        <taxon>Rhodobacterales</taxon>
        <taxon>Roseobacteraceae</taxon>
        <taxon>Antarctobacter</taxon>
    </lineage>
</organism>
<keyword evidence="1" id="KW-0614">Plasmid</keyword>
<dbReference type="KEGG" id="aht:ANTHELSMS3_04659"/>
<dbReference type="Proteomes" id="UP000203589">
    <property type="component" value="Plasmid pSMS3-2"/>
</dbReference>
<sequence length="275" mass="28444">MTAVAIAAGPEWSGWLAGEAALLPGITIVESAADADLLAIAPDAAAPEDWISDALAAGAAVILTAPADLAELANLMAADAPVDAPGRLGHSEAGRHLLDQLSDPGVGAIHSLYLSVRTATEDAGSRSFEALLWDAVCLIDDCLDSTLAEMHVDGGAMFGQETDSAVGIARTANGTVVTIDVACCLPPALCNAGATEAEIEIMGAEATLRAATHARRSTVWDQSGVAAQYWGDDAMLSMINAWTAGRATGQDRIRRRLENVQSILNDLRTDWTQGG</sequence>
<proteinExistence type="predicted"/>
<accession>A0A222EBJ4</accession>
<geneLocation type="plasmid" evidence="2">
    <name>psms3-2</name>
</geneLocation>
<dbReference type="AlphaFoldDB" id="A0A222EBJ4"/>
<evidence type="ECO:0000313" key="2">
    <source>
        <dbReference type="Proteomes" id="UP000203589"/>
    </source>
</evidence>
<evidence type="ECO:0000313" key="1">
    <source>
        <dbReference type="EMBL" id="ASP23557.1"/>
    </source>
</evidence>